<comment type="caution">
    <text evidence="3">The sequence shown here is derived from an EMBL/GenBank/DDBJ whole genome shotgun (WGS) entry which is preliminary data.</text>
</comment>
<protein>
    <submittedName>
        <fullName evidence="3">Peptidase</fullName>
    </submittedName>
</protein>
<sequence>MKDNIIKFVLSLSLLLFYYSFQFTFTVHSFNHTNVKNNIEYLASDNFKGRLAGTLENEEAAAFIKSEFKNLGLIPFEGDYYDPFNAPFPNRLDQDPFLKILDKNGKTIKDYKYNEDYKEDMLNFKKNNLKFSKKDTIKMNNTAMQINQGNESFIFYVPENSNLSFRSSFISTDSNSLYIMITQKTFDEIKDYISKGNTVSCFIPFDIKEGKLNNVIGYIKGSNPKAAPVIISGHFDHLGSDLNGTIYSGALDNASGISFVLEFAKYIRSLGTPDKSIIFVGFNAEEFGCVGSSKFVDKYKDSLKGAKVYNFDMVGSNNSVPLSIMAGEKDTINSDFIRSLTSTLSSENVTYSCVFENSSDHEAFRKNNIDAITFSDDDMTRIHTPSDKPSFISTKSIDRCFSVASVEIIKQAFDGNPMLIHYENILMVSLISIFLVFLLYRRTS</sequence>
<dbReference type="Gene3D" id="3.40.630.10">
    <property type="entry name" value="Zn peptidases"/>
    <property type="match status" value="2"/>
</dbReference>
<dbReference type="PANTHER" id="PTHR12147:SF26">
    <property type="entry name" value="PEPTIDASE M28 DOMAIN-CONTAINING PROTEIN"/>
    <property type="match status" value="1"/>
</dbReference>
<dbReference type="InterPro" id="IPR007484">
    <property type="entry name" value="Peptidase_M28"/>
</dbReference>
<proteinExistence type="predicted"/>
<dbReference type="Pfam" id="PF04389">
    <property type="entry name" value="Peptidase_M28"/>
    <property type="match status" value="1"/>
</dbReference>
<feature type="transmembrane region" description="Helical" evidence="1">
    <location>
        <begin position="419"/>
        <end position="440"/>
    </location>
</feature>
<evidence type="ECO:0000256" key="1">
    <source>
        <dbReference type="SAM" id="Phobius"/>
    </source>
</evidence>
<keyword evidence="1" id="KW-1133">Transmembrane helix</keyword>
<keyword evidence="4" id="KW-1185">Reference proteome</keyword>
<keyword evidence="1" id="KW-0812">Transmembrane</keyword>
<name>A0ABQ5N2A8_9CLOT</name>
<dbReference type="Proteomes" id="UP001208567">
    <property type="component" value="Unassembled WGS sequence"/>
</dbReference>
<evidence type="ECO:0000313" key="4">
    <source>
        <dbReference type="Proteomes" id="UP001208567"/>
    </source>
</evidence>
<dbReference type="EMBL" id="BRXR01000001">
    <property type="protein sequence ID" value="GLC29339.1"/>
    <property type="molecule type" value="Genomic_DNA"/>
</dbReference>
<dbReference type="InterPro" id="IPR045175">
    <property type="entry name" value="M28_fam"/>
</dbReference>
<reference evidence="3 4" key="1">
    <citation type="journal article" date="2024" name="Int. J. Syst. Evol. Microbiol.">
        <title>Clostridium omnivorum sp. nov., isolated from anoxic soil under the treatment of reductive soil disinfestation.</title>
        <authorList>
            <person name="Ueki A."/>
            <person name="Tonouchi A."/>
            <person name="Kaku N."/>
            <person name="Honma S."/>
            <person name="Ueki K."/>
        </authorList>
    </citation>
    <scope>NUCLEOTIDE SEQUENCE [LARGE SCALE GENOMIC DNA]</scope>
    <source>
        <strain evidence="3 4">E14</strain>
    </source>
</reference>
<evidence type="ECO:0000259" key="2">
    <source>
        <dbReference type="Pfam" id="PF04389"/>
    </source>
</evidence>
<organism evidence="3 4">
    <name type="scientific">Clostridium omnivorum</name>
    <dbReference type="NCBI Taxonomy" id="1604902"/>
    <lineage>
        <taxon>Bacteria</taxon>
        <taxon>Bacillati</taxon>
        <taxon>Bacillota</taxon>
        <taxon>Clostridia</taxon>
        <taxon>Eubacteriales</taxon>
        <taxon>Clostridiaceae</taxon>
        <taxon>Clostridium</taxon>
    </lineage>
</organism>
<dbReference type="SUPFAM" id="SSF53187">
    <property type="entry name" value="Zn-dependent exopeptidases"/>
    <property type="match status" value="1"/>
</dbReference>
<keyword evidence="1" id="KW-0472">Membrane</keyword>
<dbReference type="PANTHER" id="PTHR12147">
    <property type="entry name" value="METALLOPEPTIDASE M28 FAMILY MEMBER"/>
    <property type="match status" value="1"/>
</dbReference>
<evidence type="ECO:0000313" key="3">
    <source>
        <dbReference type="EMBL" id="GLC29339.1"/>
    </source>
</evidence>
<feature type="domain" description="Peptidase M28" evidence="2">
    <location>
        <begin position="214"/>
        <end position="404"/>
    </location>
</feature>
<dbReference type="RefSeq" id="WP_264848632.1">
    <property type="nucleotide sequence ID" value="NZ_BRXR01000001.1"/>
</dbReference>
<accession>A0ABQ5N2A8</accession>
<gene>
    <name evidence="3" type="ORF">bsdE14_07490</name>
</gene>